<organism evidence="7 8">
    <name type="scientific">Malus domestica</name>
    <name type="common">Apple</name>
    <name type="synonym">Pyrus malus</name>
    <dbReference type="NCBI Taxonomy" id="3750"/>
    <lineage>
        <taxon>Eukaryota</taxon>
        <taxon>Viridiplantae</taxon>
        <taxon>Streptophyta</taxon>
        <taxon>Embryophyta</taxon>
        <taxon>Tracheophyta</taxon>
        <taxon>Spermatophyta</taxon>
        <taxon>Magnoliopsida</taxon>
        <taxon>eudicotyledons</taxon>
        <taxon>Gunneridae</taxon>
        <taxon>Pentapetalae</taxon>
        <taxon>rosids</taxon>
        <taxon>fabids</taxon>
        <taxon>Rosales</taxon>
        <taxon>Rosaceae</taxon>
        <taxon>Amygdaloideae</taxon>
        <taxon>Maleae</taxon>
        <taxon>Malus</taxon>
    </lineage>
</organism>
<dbReference type="EMBL" id="RDQH01000340">
    <property type="protein sequence ID" value="RXH76630.1"/>
    <property type="molecule type" value="Genomic_DNA"/>
</dbReference>
<evidence type="ECO:0000256" key="1">
    <source>
        <dbReference type="ARBA" id="ARBA00004141"/>
    </source>
</evidence>
<evidence type="ECO:0000256" key="3">
    <source>
        <dbReference type="ARBA" id="ARBA00022692"/>
    </source>
</evidence>
<proteinExistence type="inferred from homology"/>
<feature type="transmembrane region" description="Helical" evidence="6">
    <location>
        <begin position="73"/>
        <end position="94"/>
    </location>
</feature>
<feature type="transmembrane region" description="Helical" evidence="6">
    <location>
        <begin position="7"/>
        <end position="26"/>
    </location>
</feature>
<comment type="similarity">
    <text evidence="2">Belongs to the cornichon family.</text>
</comment>
<gene>
    <name evidence="7" type="ORF">DVH24_019518</name>
</gene>
<name>A0A498I0K8_MALDO</name>
<keyword evidence="8" id="KW-1185">Reference proteome</keyword>
<reference evidence="7 8" key="1">
    <citation type="submission" date="2018-10" db="EMBL/GenBank/DDBJ databases">
        <title>A high-quality apple genome assembly.</title>
        <authorList>
            <person name="Hu J."/>
        </authorList>
    </citation>
    <scope>NUCLEOTIDE SEQUENCE [LARGE SCALE GENOMIC DNA]</scope>
    <source>
        <strain evidence="8">cv. HFTH1</strain>
        <tissue evidence="7">Young leaf</tissue>
    </source>
</reference>
<evidence type="ECO:0000256" key="5">
    <source>
        <dbReference type="ARBA" id="ARBA00023136"/>
    </source>
</evidence>
<keyword evidence="5 6" id="KW-0472">Membrane</keyword>
<dbReference type="Proteomes" id="UP000290289">
    <property type="component" value="Chromosome 14"/>
</dbReference>
<accession>A0A498I0K8</accession>
<evidence type="ECO:0000313" key="7">
    <source>
        <dbReference type="EMBL" id="RXH76630.1"/>
    </source>
</evidence>
<keyword evidence="3 6" id="KW-0812">Transmembrane</keyword>
<comment type="caution">
    <text evidence="7">The sequence shown here is derived from an EMBL/GenBank/DDBJ whole genome shotgun (WGS) entry which is preliminary data.</text>
</comment>
<dbReference type="Pfam" id="PF03311">
    <property type="entry name" value="Cornichon"/>
    <property type="match status" value="1"/>
</dbReference>
<evidence type="ECO:0000256" key="2">
    <source>
        <dbReference type="ARBA" id="ARBA00010095"/>
    </source>
</evidence>
<evidence type="ECO:0000256" key="6">
    <source>
        <dbReference type="SAM" id="Phobius"/>
    </source>
</evidence>
<evidence type="ECO:0008006" key="9">
    <source>
        <dbReference type="Google" id="ProtNLM"/>
    </source>
</evidence>
<dbReference type="GO" id="GO:0016192">
    <property type="term" value="P:vesicle-mediated transport"/>
    <property type="evidence" value="ECO:0007669"/>
    <property type="project" value="InterPro"/>
</dbReference>
<evidence type="ECO:0000313" key="8">
    <source>
        <dbReference type="Proteomes" id="UP000290289"/>
    </source>
</evidence>
<dbReference type="STRING" id="3750.A0A498I0K8"/>
<protein>
    <recommendedName>
        <fullName evidence="9">Cornichon</fullName>
    </recommendedName>
</protein>
<dbReference type="PANTHER" id="PTHR12290">
    <property type="entry name" value="CORNICHON-RELATED"/>
    <property type="match status" value="1"/>
</dbReference>
<feature type="transmembrane region" description="Helical" evidence="6">
    <location>
        <begin position="46"/>
        <end position="66"/>
    </location>
</feature>
<evidence type="ECO:0000256" key="4">
    <source>
        <dbReference type="ARBA" id="ARBA00022989"/>
    </source>
</evidence>
<keyword evidence="4 6" id="KW-1133">Transmembrane helix</keyword>
<dbReference type="AlphaFoldDB" id="A0A498I0K8"/>
<feature type="transmembrane region" description="Helical" evidence="6">
    <location>
        <begin position="114"/>
        <end position="136"/>
    </location>
</feature>
<dbReference type="InterPro" id="IPR003377">
    <property type="entry name" value="Cornichon"/>
</dbReference>
<sequence length="166" mass="19323">MAWELMYWLICFCVDLALFASSLYQYVMLTDLEADYINPYELSNRINQLVVPEFILHIVFCAFFLLARRWFMFLVTVPLTSYIVMLFVKQQHLIDVTEVFRVLNTEKKCRLVKLGFYFCLLAVIIIRIAISGIFIPRAGSEELDIRASLTLAAFNSLTSEEHAVIF</sequence>
<dbReference type="GO" id="GO:0016020">
    <property type="term" value="C:membrane"/>
    <property type="evidence" value="ECO:0007669"/>
    <property type="project" value="UniProtKB-SubCell"/>
</dbReference>
<dbReference type="SMART" id="SM01398">
    <property type="entry name" value="Cornichon"/>
    <property type="match status" value="1"/>
</dbReference>
<comment type="subcellular location">
    <subcellularLocation>
        <location evidence="1">Membrane</location>
        <topology evidence="1">Multi-pass membrane protein</topology>
    </subcellularLocation>
</comment>